<evidence type="ECO:0000313" key="3">
    <source>
        <dbReference type="Proteomes" id="UP000692954"/>
    </source>
</evidence>
<feature type="transmembrane region" description="Helical" evidence="1">
    <location>
        <begin position="23"/>
        <end position="42"/>
    </location>
</feature>
<protein>
    <recommendedName>
        <fullName evidence="4">Transmembrane protein</fullName>
    </recommendedName>
</protein>
<proteinExistence type="predicted"/>
<evidence type="ECO:0008006" key="4">
    <source>
        <dbReference type="Google" id="ProtNLM"/>
    </source>
</evidence>
<dbReference type="Proteomes" id="UP000692954">
    <property type="component" value="Unassembled WGS sequence"/>
</dbReference>
<evidence type="ECO:0000313" key="2">
    <source>
        <dbReference type="EMBL" id="CAD8051518.1"/>
    </source>
</evidence>
<comment type="caution">
    <text evidence="2">The sequence shown here is derived from an EMBL/GenBank/DDBJ whole genome shotgun (WGS) entry which is preliminary data.</text>
</comment>
<feature type="transmembrane region" description="Helical" evidence="1">
    <location>
        <begin position="188"/>
        <end position="219"/>
    </location>
</feature>
<sequence length="383" mass="46192">MKLYKIEFNEEQKSQRRSLKKNYFFDYNTILSLLVALISFIGSKWSIYTFNNFFVSLAQRFQRNRKLGEKDWIDRRFFQFLKNIDITKTIIIFFMYYLLPPLIIADYIEIDDQQKFWRSGGVNEDIILIILTNAVAQMIFSIIDVQYAWQLIKIIYYKYFNKQSNLTQFEANQLYLKELDFHQKTIELIIFVGICTFHGYLLPICYPITLISILIIYWLNKYQLIHNGNYRKIIVNGRLNKFIIIFTFIMQLRSHLVIIFANQNFYFHPVFGSLNLAITLVLIYIFYFKRNWIFPERSQTHQTNIDNINSPVHNYLYCQYNPVLNEKNFQDCPKGEERQYILKKGAQIRSTKQEQFYNSLQVKLLRELEQTERQNAQVQPSLY</sequence>
<feature type="transmembrane region" description="Helical" evidence="1">
    <location>
        <begin position="86"/>
        <end position="105"/>
    </location>
</feature>
<feature type="transmembrane region" description="Helical" evidence="1">
    <location>
        <begin position="266"/>
        <end position="287"/>
    </location>
</feature>
<keyword evidence="1" id="KW-0812">Transmembrane</keyword>
<feature type="transmembrane region" description="Helical" evidence="1">
    <location>
        <begin position="126"/>
        <end position="149"/>
    </location>
</feature>
<keyword evidence="1" id="KW-0472">Membrane</keyword>
<keyword evidence="3" id="KW-1185">Reference proteome</keyword>
<dbReference type="AlphaFoldDB" id="A0A8S1K8I9"/>
<reference evidence="2" key="1">
    <citation type="submission" date="2021-01" db="EMBL/GenBank/DDBJ databases">
        <authorList>
            <consortium name="Genoscope - CEA"/>
            <person name="William W."/>
        </authorList>
    </citation>
    <scope>NUCLEOTIDE SEQUENCE</scope>
</reference>
<dbReference type="EMBL" id="CAJJDN010000005">
    <property type="protein sequence ID" value="CAD8051518.1"/>
    <property type="molecule type" value="Genomic_DNA"/>
</dbReference>
<accession>A0A8S1K8I9</accession>
<gene>
    <name evidence="2" type="ORF">PSON_ATCC_30995.1.T0050615</name>
</gene>
<evidence type="ECO:0000256" key="1">
    <source>
        <dbReference type="SAM" id="Phobius"/>
    </source>
</evidence>
<name>A0A8S1K8I9_9CILI</name>
<organism evidence="2 3">
    <name type="scientific">Paramecium sonneborni</name>
    <dbReference type="NCBI Taxonomy" id="65129"/>
    <lineage>
        <taxon>Eukaryota</taxon>
        <taxon>Sar</taxon>
        <taxon>Alveolata</taxon>
        <taxon>Ciliophora</taxon>
        <taxon>Intramacronucleata</taxon>
        <taxon>Oligohymenophorea</taxon>
        <taxon>Peniculida</taxon>
        <taxon>Parameciidae</taxon>
        <taxon>Paramecium</taxon>
    </lineage>
</organism>
<keyword evidence="1" id="KW-1133">Transmembrane helix</keyword>
<feature type="transmembrane region" description="Helical" evidence="1">
    <location>
        <begin position="239"/>
        <end position="260"/>
    </location>
</feature>